<evidence type="ECO:0000256" key="7">
    <source>
        <dbReference type="RuleBase" id="RU003879"/>
    </source>
</evidence>
<accession>A0A8J7P731</accession>
<dbReference type="InterPro" id="IPR003400">
    <property type="entry name" value="ExbD"/>
</dbReference>
<evidence type="ECO:0000313" key="9">
    <source>
        <dbReference type="EMBL" id="MBN8659909.1"/>
    </source>
</evidence>
<protein>
    <submittedName>
        <fullName evidence="9">Biopolymer transporter ExbD</fullName>
    </submittedName>
</protein>
<evidence type="ECO:0000256" key="8">
    <source>
        <dbReference type="SAM" id="Phobius"/>
    </source>
</evidence>
<dbReference type="Gene3D" id="3.30.420.270">
    <property type="match status" value="1"/>
</dbReference>
<dbReference type="GO" id="GO:0015031">
    <property type="term" value="P:protein transport"/>
    <property type="evidence" value="ECO:0007669"/>
    <property type="project" value="UniProtKB-KW"/>
</dbReference>
<evidence type="ECO:0000256" key="5">
    <source>
        <dbReference type="ARBA" id="ARBA00022989"/>
    </source>
</evidence>
<dbReference type="Proteomes" id="UP000664277">
    <property type="component" value="Unassembled WGS sequence"/>
</dbReference>
<dbReference type="GO" id="GO:0005886">
    <property type="term" value="C:plasma membrane"/>
    <property type="evidence" value="ECO:0007669"/>
    <property type="project" value="UniProtKB-SubCell"/>
</dbReference>
<evidence type="ECO:0000313" key="10">
    <source>
        <dbReference type="Proteomes" id="UP000664277"/>
    </source>
</evidence>
<dbReference type="AlphaFoldDB" id="A0A8J7P731"/>
<dbReference type="PANTHER" id="PTHR30558:SF7">
    <property type="entry name" value="TOL-PAL SYSTEM PROTEIN TOLR"/>
    <property type="match status" value="1"/>
</dbReference>
<dbReference type="EMBL" id="JAFLCK010000006">
    <property type="protein sequence ID" value="MBN8659909.1"/>
    <property type="molecule type" value="Genomic_DNA"/>
</dbReference>
<sequence>MAMGAVGDQFTDINVTPLTDVFLVLLVIMILIAPLIDKSDLKIKPPETKNAKKDEATKGISIDIDKDGQLAINGKYVRDHNIETIKAMIVELKNAAPPNTDLHLTLNADGDAKQKDVVEVMSAAAAAGIKKMRVATQQQTNY</sequence>
<dbReference type="PANTHER" id="PTHR30558">
    <property type="entry name" value="EXBD MEMBRANE COMPONENT OF PMF-DRIVEN MACROMOLECULE IMPORT SYSTEM"/>
    <property type="match status" value="1"/>
</dbReference>
<gene>
    <name evidence="9" type="ORF">J0M35_06070</name>
</gene>
<keyword evidence="6 8" id="KW-0472">Membrane</keyword>
<evidence type="ECO:0000256" key="3">
    <source>
        <dbReference type="ARBA" id="ARBA00022475"/>
    </source>
</evidence>
<keyword evidence="4 7" id="KW-0812">Transmembrane</keyword>
<comment type="caution">
    <text evidence="9">The sequence shown here is derived from an EMBL/GenBank/DDBJ whole genome shotgun (WGS) entry which is preliminary data.</text>
</comment>
<name>A0A8J7P731_9BACT</name>
<keyword evidence="3" id="KW-1003">Cell membrane</keyword>
<evidence type="ECO:0000256" key="1">
    <source>
        <dbReference type="ARBA" id="ARBA00004162"/>
    </source>
</evidence>
<keyword evidence="5 8" id="KW-1133">Transmembrane helix</keyword>
<comment type="subcellular location">
    <subcellularLocation>
        <location evidence="1">Cell membrane</location>
        <topology evidence="1">Single-pass membrane protein</topology>
    </subcellularLocation>
    <subcellularLocation>
        <location evidence="7">Cell membrane</location>
        <topology evidence="7">Single-pass type II membrane protein</topology>
    </subcellularLocation>
</comment>
<feature type="transmembrane region" description="Helical" evidence="8">
    <location>
        <begin position="15"/>
        <end position="36"/>
    </location>
</feature>
<dbReference type="Pfam" id="PF02472">
    <property type="entry name" value="ExbD"/>
    <property type="match status" value="1"/>
</dbReference>
<evidence type="ECO:0000256" key="6">
    <source>
        <dbReference type="ARBA" id="ARBA00023136"/>
    </source>
</evidence>
<proteinExistence type="inferred from homology"/>
<reference evidence="9" key="1">
    <citation type="submission" date="2021-02" db="EMBL/GenBank/DDBJ databases">
        <title>Genome-Resolved Metagenomics of a Microbial Community Performing Photosynthetic Biological Nutrient Removal.</title>
        <authorList>
            <person name="Mcdaniel E.A."/>
        </authorList>
    </citation>
    <scope>NUCLEOTIDE SEQUENCE</scope>
    <source>
        <strain evidence="9">UWPOB_OBS1</strain>
    </source>
</reference>
<comment type="similarity">
    <text evidence="2 7">Belongs to the ExbD/TolR family.</text>
</comment>
<evidence type="ECO:0000256" key="4">
    <source>
        <dbReference type="ARBA" id="ARBA00022692"/>
    </source>
</evidence>
<keyword evidence="7" id="KW-0653">Protein transport</keyword>
<keyword evidence="7" id="KW-0813">Transport</keyword>
<evidence type="ECO:0000256" key="2">
    <source>
        <dbReference type="ARBA" id="ARBA00005811"/>
    </source>
</evidence>
<organism evidence="9 10">
    <name type="scientific">Candidatus Obscuribacter phosphatis</name>
    <dbReference type="NCBI Taxonomy" id="1906157"/>
    <lineage>
        <taxon>Bacteria</taxon>
        <taxon>Bacillati</taxon>
        <taxon>Candidatus Melainabacteria</taxon>
        <taxon>Candidatus Obscuribacterales</taxon>
        <taxon>Candidatus Obscuribacteraceae</taxon>
        <taxon>Candidatus Obscuribacter</taxon>
    </lineage>
</organism>
<dbReference type="GO" id="GO:0022857">
    <property type="term" value="F:transmembrane transporter activity"/>
    <property type="evidence" value="ECO:0007669"/>
    <property type="project" value="InterPro"/>
</dbReference>